<evidence type="ECO:0000259" key="4">
    <source>
        <dbReference type="Pfam" id="PF17954"/>
    </source>
</evidence>
<dbReference type="InterPro" id="IPR003829">
    <property type="entry name" value="Pirin_N_dom"/>
</dbReference>
<protein>
    <submittedName>
        <fullName evidence="5">Pirin family protein</fullName>
    </submittedName>
</protein>
<dbReference type="SUPFAM" id="SSF51182">
    <property type="entry name" value="RmlC-like cupins"/>
    <property type="match status" value="1"/>
</dbReference>
<dbReference type="Proteomes" id="UP001165263">
    <property type="component" value="Unassembled WGS sequence"/>
</dbReference>
<dbReference type="Pfam" id="PF02678">
    <property type="entry name" value="Pirin"/>
    <property type="match status" value="1"/>
</dbReference>
<evidence type="ECO:0000256" key="2">
    <source>
        <dbReference type="RuleBase" id="RU003457"/>
    </source>
</evidence>
<keyword evidence="6" id="KW-1185">Reference proteome</keyword>
<reference evidence="5" key="1">
    <citation type="submission" date="2022-08" db="EMBL/GenBank/DDBJ databases">
        <title>Reclassification of Massilia species as members of the genera Telluria, Duganella, Pseudoduganella, Mokoshia gen. nov. and Zemynaea gen. nov. using orthogonal and non-orthogonal genome-based approaches.</title>
        <authorList>
            <person name="Bowman J.P."/>
        </authorList>
    </citation>
    <scope>NUCLEOTIDE SEQUENCE</scope>
    <source>
        <strain evidence="5">LMG 11547</strain>
    </source>
</reference>
<dbReference type="PANTHER" id="PTHR43212:SF3">
    <property type="entry name" value="QUERCETIN 2,3-DIOXYGENASE"/>
    <property type="match status" value="1"/>
</dbReference>
<dbReference type="InterPro" id="IPR041602">
    <property type="entry name" value="Quercetinase_C"/>
</dbReference>
<dbReference type="PANTHER" id="PTHR43212">
    <property type="entry name" value="QUERCETIN 2,3-DIOXYGENASE"/>
    <property type="match status" value="1"/>
</dbReference>
<feature type="domain" description="Pirin N-terminal" evidence="3">
    <location>
        <begin position="45"/>
        <end position="118"/>
    </location>
</feature>
<evidence type="ECO:0000313" key="5">
    <source>
        <dbReference type="EMBL" id="MCS0632908.1"/>
    </source>
</evidence>
<dbReference type="EMBL" id="JANUHC010000011">
    <property type="protein sequence ID" value="MCS0632908.1"/>
    <property type="molecule type" value="Genomic_DNA"/>
</dbReference>
<evidence type="ECO:0000259" key="3">
    <source>
        <dbReference type="Pfam" id="PF02678"/>
    </source>
</evidence>
<feature type="domain" description="Quercetin 2,3-dioxygenase C-terminal cupin" evidence="4">
    <location>
        <begin position="146"/>
        <end position="231"/>
    </location>
</feature>
<comment type="similarity">
    <text evidence="1 2">Belongs to the pirin family.</text>
</comment>
<dbReference type="InterPro" id="IPR012093">
    <property type="entry name" value="Pirin"/>
</dbReference>
<proteinExistence type="inferred from homology"/>
<dbReference type="RefSeq" id="WP_259451912.1">
    <property type="nucleotide sequence ID" value="NZ_CP119520.1"/>
</dbReference>
<organism evidence="5 6">
    <name type="scientific">Telluria mixta</name>
    <dbReference type="NCBI Taxonomy" id="34071"/>
    <lineage>
        <taxon>Bacteria</taxon>
        <taxon>Pseudomonadati</taxon>
        <taxon>Pseudomonadota</taxon>
        <taxon>Betaproteobacteria</taxon>
        <taxon>Burkholderiales</taxon>
        <taxon>Oxalobacteraceae</taxon>
        <taxon>Telluria group</taxon>
        <taxon>Telluria</taxon>
    </lineage>
</organism>
<dbReference type="InterPro" id="IPR011051">
    <property type="entry name" value="RmlC_Cupin_sf"/>
</dbReference>
<accession>A0ABT2C676</accession>
<dbReference type="PIRSF" id="PIRSF006232">
    <property type="entry name" value="Pirin"/>
    <property type="match status" value="1"/>
</dbReference>
<evidence type="ECO:0000256" key="1">
    <source>
        <dbReference type="ARBA" id="ARBA00008416"/>
    </source>
</evidence>
<sequence>MIDHRPYAALGGHDLGWLNARLHVAIDGMGRPKHGAIGPLRAWNDDTFAPHTGFGMHGHRDVEIVTYVRQGAVTHEDSLGNRSTIAAGDVQAMRAGSGIRHSERNDGDVPLLLYQIWLRPRTPGGAPSWNTRHFPPAARAGALTVLASGNARDADALPIDADARLLGATLRAGDVIEHALPRGHGAYLVTTAGRVTVNGVTLAARDGAGIADEDVITIAALEDTEIVLAELLQN</sequence>
<gene>
    <name evidence="5" type="ORF">NX786_26595</name>
</gene>
<evidence type="ECO:0000313" key="6">
    <source>
        <dbReference type="Proteomes" id="UP001165263"/>
    </source>
</evidence>
<comment type="caution">
    <text evidence="5">The sequence shown here is derived from an EMBL/GenBank/DDBJ whole genome shotgun (WGS) entry which is preliminary data.</text>
</comment>
<name>A0ABT2C676_9BURK</name>
<dbReference type="InterPro" id="IPR014710">
    <property type="entry name" value="RmlC-like_jellyroll"/>
</dbReference>
<dbReference type="Pfam" id="PF17954">
    <property type="entry name" value="Pirin_C_2"/>
    <property type="match status" value="1"/>
</dbReference>
<dbReference type="Gene3D" id="2.60.120.10">
    <property type="entry name" value="Jelly Rolls"/>
    <property type="match status" value="2"/>
</dbReference>